<protein>
    <submittedName>
        <fullName evidence="1">Uncharacterized protein</fullName>
    </submittedName>
</protein>
<dbReference type="EMBL" id="CAKKLH010000343">
    <property type="protein sequence ID" value="CAH0113664.1"/>
    <property type="molecule type" value="Genomic_DNA"/>
</dbReference>
<gene>
    <name evidence="1" type="ORF">DGAL_LOCUS17564</name>
</gene>
<proteinExistence type="predicted"/>
<accession>A0A8J2S4X7</accession>
<reference evidence="1" key="1">
    <citation type="submission" date="2021-11" db="EMBL/GenBank/DDBJ databases">
        <authorList>
            <person name="Schell T."/>
        </authorList>
    </citation>
    <scope>NUCLEOTIDE SEQUENCE</scope>
    <source>
        <strain evidence="1">M5</strain>
    </source>
</reference>
<organism evidence="1 2">
    <name type="scientific">Daphnia galeata</name>
    <dbReference type="NCBI Taxonomy" id="27404"/>
    <lineage>
        <taxon>Eukaryota</taxon>
        <taxon>Metazoa</taxon>
        <taxon>Ecdysozoa</taxon>
        <taxon>Arthropoda</taxon>
        <taxon>Crustacea</taxon>
        <taxon>Branchiopoda</taxon>
        <taxon>Diplostraca</taxon>
        <taxon>Cladocera</taxon>
        <taxon>Anomopoda</taxon>
        <taxon>Daphniidae</taxon>
        <taxon>Daphnia</taxon>
    </lineage>
</organism>
<evidence type="ECO:0000313" key="1">
    <source>
        <dbReference type="EMBL" id="CAH0113664.1"/>
    </source>
</evidence>
<dbReference type="OrthoDB" id="6387623at2759"/>
<sequence length="257" mass="29660">MPTVYIWYPDKDHAYGHAALQTDKYHISFWPDGDVKNELGVLRGVGNGVPGCLIFHHELDRFYEGNRLPTGIHKIVHATDEAINLVHEEFLKYNGINPAKVTLQAGKRLVRQRKKPEVSVPLTKYALIPNQVKNKPSGLPFYQIENNCVSICWNMIVEAYPNYPILPFFVQFLDILLAVFDAVTFQIHDLFTVPWFESHIKKQWVEGYGWNILNVFDNAITRSARYWAWNRWNSNSQTGQKPGFRNFPVVFKALAGK</sequence>
<dbReference type="Proteomes" id="UP000789390">
    <property type="component" value="Unassembled WGS sequence"/>
</dbReference>
<keyword evidence="2" id="KW-1185">Reference proteome</keyword>
<dbReference type="AlphaFoldDB" id="A0A8J2S4X7"/>
<evidence type="ECO:0000313" key="2">
    <source>
        <dbReference type="Proteomes" id="UP000789390"/>
    </source>
</evidence>
<name>A0A8J2S4X7_9CRUS</name>
<comment type="caution">
    <text evidence="1">The sequence shown here is derived from an EMBL/GenBank/DDBJ whole genome shotgun (WGS) entry which is preliminary data.</text>
</comment>